<feature type="domain" description="Methyltransferase type 11" evidence="1">
    <location>
        <begin position="38"/>
        <end position="129"/>
    </location>
</feature>
<dbReference type="PANTHER" id="PTHR44942">
    <property type="entry name" value="METHYLTRANSF_11 DOMAIN-CONTAINING PROTEIN"/>
    <property type="match status" value="1"/>
</dbReference>
<organism evidence="2">
    <name type="scientific">Osmerus mordax</name>
    <name type="common">Rainbow smelt</name>
    <name type="synonym">Atherina mordax</name>
    <dbReference type="NCBI Taxonomy" id="8014"/>
    <lineage>
        <taxon>Eukaryota</taxon>
        <taxon>Metazoa</taxon>
        <taxon>Chordata</taxon>
        <taxon>Craniata</taxon>
        <taxon>Vertebrata</taxon>
        <taxon>Euteleostomi</taxon>
        <taxon>Actinopterygii</taxon>
        <taxon>Neopterygii</taxon>
        <taxon>Teleostei</taxon>
        <taxon>Stomiati</taxon>
        <taxon>Osmeriformes</taxon>
        <taxon>Osmeridae</taxon>
        <taxon>Osmerus</taxon>
    </lineage>
</organism>
<keyword evidence="2" id="KW-0489">Methyltransferase</keyword>
<evidence type="ECO:0000313" key="2">
    <source>
        <dbReference type="EMBL" id="ACO08879.1"/>
    </source>
</evidence>
<dbReference type="AlphaFoldDB" id="C1BIM6"/>
<evidence type="ECO:0000259" key="1">
    <source>
        <dbReference type="Pfam" id="PF08241"/>
    </source>
</evidence>
<dbReference type="CDD" id="cd02440">
    <property type="entry name" value="AdoMet_MTases"/>
    <property type="match status" value="1"/>
</dbReference>
<dbReference type="Gene3D" id="3.40.50.150">
    <property type="entry name" value="Vaccinia Virus protein VP39"/>
    <property type="match status" value="1"/>
</dbReference>
<dbReference type="GO" id="GO:0008757">
    <property type="term" value="F:S-adenosylmethionine-dependent methyltransferase activity"/>
    <property type="evidence" value="ECO:0007669"/>
    <property type="project" value="InterPro"/>
</dbReference>
<dbReference type="EMBL" id="BT074455">
    <property type="protein sequence ID" value="ACO08879.1"/>
    <property type="molecule type" value="mRNA"/>
</dbReference>
<dbReference type="PANTHER" id="PTHR44942:SF6">
    <property type="entry name" value="NOVEL PROTEIN"/>
    <property type="match status" value="1"/>
</dbReference>
<dbReference type="Pfam" id="PF08241">
    <property type="entry name" value="Methyltransf_11"/>
    <property type="match status" value="1"/>
</dbReference>
<keyword evidence="2" id="KW-0808">Transferase</keyword>
<accession>C1BIM6</accession>
<sequence>MSFLLFEGKHHASIYQKVTDIVLNYLNQKKGKPHMLAVDLGCGTGQNSRLLAPHFKEVVGIDVSESQLEEARAVSGYPNITYRKGTAEELPFPDSSVDLLTAASAAHWFDQARFLVEAARVLKPGGCMALLGYTDSFSLRYGSCDDRLNLIHAEFKKSLLPYTSTRVAVADSKLQDLYAAIPFPEKERVDCVQVSQPISVRALVGFLESFSMYQAYSRSEPQAASSLLLNTQNRLLEEMGVTSPDTEMEIHLGYFCVLASKPK</sequence>
<name>C1BIM6_OSMMO</name>
<dbReference type="SUPFAM" id="SSF53335">
    <property type="entry name" value="S-adenosyl-L-methionine-dependent methyltransferases"/>
    <property type="match status" value="1"/>
</dbReference>
<dbReference type="GO" id="GO:0032259">
    <property type="term" value="P:methylation"/>
    <property type="evidence" value="ECO:0007669"/>
    <property type="project" value="UniProtKB-KW"/>
</dbReference>
<gene>
    <name evidence="2" type="primary">Y3374</name>
</gene>
<reference evidence="2" key="1">
    <citation type="submission" date="2009-03" db="EMBL/GenBank/DDBJ databases">
        <title>Osmerus mordax full-length cDNAs.</title>
        <authorList>
            <person name="von Schalburg K."/>
            <person name="Leong J."/>
            <person name="Cooper G."/>
            <person name="Davidson W.S."/>
            <person name="Koop B.F."/>
        </authorList>
    </citation>
    <scope>NUCLEOTIDE SEQUENCE</scope>
    <source>
        <tissue evidence="2">Brain</tissue>
    </source>
</reference>
<proteinExistence type="evidence at transcript level"/>
<dbReference type="FunFam" id="3.40.50.150:FF:000370">
    <property type="entry name" value="Si:ch211-93g23.2"/>
    <property type="match status" value="1"/>
</dbReference>
<dbReference type="InterPro" id="IPR013216">
    <property type="entry name" value="Methyltransf_11"/>
</dbReference>
<dbReference type="InterPro" id="IPR051052">
    <property type="entry name" value="Diverse_substrate_MTase"/>
</dbReference>
<dbReference type="InterPro" id="IPR029063">
    <property type="entry name" value="SAM-dependent_MTases_sf"/>
</dbReference>
<protein>
    <submittedName>
        <fullName evidence="2">Methyltransferase Mb3374</fullName>
    </submittedName>
</protein>